<gene>
    <name evidence="1" type="ORF">MRB53_021182</name>
</gene>
<name>A0ACC2L3P3_PERAE</name>
<comment type="caution">
    <text evidence="1">The sequence shown here is derived from an EMBL/GenBank/DDBJ whole genome shotgun (WGS) entry which is preliminary data.</text>
</comment>
<organism evidence="1 2">
    <name type="scientific">Persea americana</name>
    <name type="common">Avocado</name>
    <dbReference type="NCBI Taxonomy" id="3435"/>
    <lineage>
        <taxon>Eukaryota</taxon>
        <taxon>Viridiplantae</taxon>
        <taxon>Streptophyta</taxon>
        <taxon>Embryophyta</taxon>
        <taxon>Tracheophyta</taxon>
        <taxon>Spermatophyta</taxon>
        <taxon>Magnoliopsida</taxon>
        <taxon>Magnoliidae</taxon>
        <taxon>Laurales</taxon>
        <taxon>Lauraceae</taxon>
        <taxon>Persea</taxon>
    </lineage>
</organism>
<reference evidence="1 2" key="1">
    <citation type="journal article" date="2022" name="Hortic Res">
        <title>A haplotype resolved chromosomal level avocado genome allows analysis of novel avocado genes.</title>
        <authorList>
            <person name="Nath O."/>
            <person name="Fletcher S.J."/>
            <person name="Hayward A."/>
            <person name="Shaw L.M."/>
            <person name="Masouleh A.K."/>
            <person name="Furtado A."/>
            <person name="Henry R.J."/>
            <person name="Mitter N."/>
        </authorList>
    </citation>
    <scope>NUCLEOTIDE SEQUENCE [LARGE SCALE GENOMIC DNA]</scope>
    <source>
        <strain evidence="2">cv. Hass</strain>
    </source>
</reference>
<accession>A0ACC2L3P3</accession>
<sequence>MLFGNGNVWRLYSDTHAALPLLVGAVDSHFPILLHSERRKTGNCRFTAALIGGKLDFPAFFRCERRKTGNSSFTAALIGGKFDFPAFLRSERRKTGNCRNAAGAYGGNLSIQFF</sequence>
<dbReference type="Proteomes" id="UP001234297">
    <property type="component" value="Chromosome 6"/>
</dbReference>
<keyword evidence="2" id="KW-1185">Reference proteome</keyword>
<proteinExistence type="predicted"/>
<dbReference type="EMBL" id="CM056814">
    <property type="protein sequence ID" value="KAJ8627875.1"/>
    <property type="molecule type" value="Genomic_DNA"/>
</dbReference>
<evidence type="ECO:0000313" key="2">
    <source>
        <dbReference type="Proteomes" id="UP001234297"/>
    </source>
</evidence>
<protein>
    <submittedName>
        <fullName evidence="1">Uncharacterized protein</fullName>
    </submittedName>
</protein>
<evidence type="ECO:0000313" key="1">
    <source>
        <dbReference type="EMBL" id="KAJ8627875.1"/>
    </source>
</evidence>